<keyword evidence="1" id="KW-0732">Signal</keyword>
<dbReference type="HOGENOM" id="CLU_2119388_0_0_5"/>
<evidence type="ECO:0000256" key="1">
    <source>
        <dbReference type="SAM" id="SignalP"/>
    </source>
</evidence>
<reference evidence="2 3" key="1">
    <citation type="journal article" date="2010" name="J. Bacteriol.">
        <title>Genome sequences of Pelagibaca bermudensis HTCC2601T and Maritimibacter alkaliphilus HTCC2654T, the type strains of two marine Roseobacter genera.</title>
        <authorList>
            <person name="Thrash J.C."/>
            <person name="Cho J.C."/>
            <person name="Ferriera S."/>
            <person name="Johnson J."/>
            <person name="Vergin K.L."/>
            <person name="Giovannoni S.J."/>
        </authorList>
    </citation>
    <scope>NUCLEOTIDE SEQUENCE [LARGE SCALE GENOMIC DNA]</scope>
    <source>
        <strain evidence="3">DSM 26914 / JCM 13377 / KCTC 12554 / HTCC2601</strain>
    </source>
</reference>
<evidence type="ECO:0000313" key="3">
    <source>
        <dbReference type="Proteomes" id="UP000006230"/>
    </source>
</evidence>
<keyword evidence="3" id="KW-1185">Reference proteome</keyword>
<dbReference type="RefSeq" id="WP_007800444.1">
    <property type="nucleotide sequence ID" value="NZ_DS022276.1"/>
</dbReference>
<proteinExistence type="predicted"/>
<dbReference type="OrthoDB" id="7866630at2"/>
<dbReference type="PROSITE" id="PS51257">
    <property type="entry name" value="PROKAR_LIPOPROTEIN"/>
    <property type="match status" value="1"/>
</dbReference>
<comment type="caution">
    <text evidence="2">The sequence shown here is derived from an EMBL/GenBank/DDBJ whole genome shotgun (WGS) entry which is preliminary data.</text>
</comment>
<feature type="chain" id="PRO_5004172011" evidence="1">
    <location>
        <begin position="22"/>
        <end position="116"/>
    </location>
</feature>
<dbReference type="Proteomes" id="UP000006230">
    <property type="component" value="Unassembled WGS sequence"/>
</dbReference>
<accession>Q0FMC6</accession>
<gene>
    <name evidence="2" type="ORF">R2601_24794</name>
</gene>
<dbReference type="EMBL" id="AATQ01000028">
    <property type="protein sequence ID" value="EAU45333.1"/>
    <property type="molecule type" value="Genomic_DNA"/>
</dbReference>
<dbReference type="eggNOG" id="ENOG50337WA">
    <property type="taxonomic scope" value="Bacteria"/>
</dbReference>
<sequence>MKHVLTVLALCLCAAGGSASAQSCSEIRFASGASSGEVSGRVTDNAPLCFVFGTGAGQSARLQLLGSDNTCFTIPGVTDCQDDFSFRTSAGTYRVNVFQLFRAPAYEQFTLRLTIR</sequence>
<feature type="signal peptide" evidence="1">
    <location>
        <begin position="1"/>
        <end position="21"/>
    </location>
</feature>
<organism evidence="2 3">
    <name type="scientific">Salipiger bermudensis (strain DSM 26914 / JCM 13377 / KCTC 12554 / HTCC2601)</name>
    <name type="common">Pelagibaca bermudensis</name>
    <dbReference type="NCBI Taxonomy" id="314265"/>
    <lineage>
        <taxon>Bacteria</taxon>
        <taxon>Pseudomonadati</taxon>
        <taxon>Pseudomonadota</taxon>
        <taxon>Alphaproteobacteria</taxon>
        <taxon>Rhodobacterales</taxon>
        <taxon>Roseobacteraceae</taxon>
        <taxon>Salipiger</taxon>
    </lineage>
</organism>
<dbReference type="GeneID" id="92502465"/>
<evidence type="ECO:0000313" key="2">
    <source>
        <dbReference type="EMBL" id="EAU45333.1"/>
    </source>
</evidence>
<protein>
    <submittedName>
        <fullName evidence="2">Uncharacterized protein</fullName>
    </submittedName>
</protein>
<name>Q0FMC6_SALBH</name>
<dbReference type="Gene3D" id="2.60.120.380">
    <property type="match status" value="1"/>
</dbReference>
<dbReference type="AlphaFoldDB" id="Q0FMC6"/>